<dbReference type="InterPro" id="IPR027417">
    <property type="entry name" value="P-loop_NTPase"/>
</dbReference>
<sequence>MRCKVVCSEECSNLFEIDVGLAEMNKLLDLEMNNNDVRFVGIVGMCGIGKTTLAEVVYDNILFQFLENSCFLRIDDDKKDSVLFLQRQLLCTLVRESGIEIFDERVGVELIKRGLSGRKVLIVLDGVDNKTQLQKLAGSPDWFGPKSRVIITTRNKDMLSQPNYGNKIKEYNMELLTYENAFLLFCKYALGDNYGHSDENLKVVCNEIVKNIGGLPLALKEFALFLHGKGKEIWEEQLESLRKARNKRLLSILKLCLDGLREESRQSVS</sequence>
<evidence type="ECO:0000313" key="3">
    <source>
        <dbReference type="Proteomes" id="UP001642487"/>
    </source>
</evidence>
<dbReference type="SUPFAM" id="SSF52540">
    <property type="entry name" value="P-loop containing nucleoside triphosphate hydrolases"/>
    <property type="match status" value="1"/>
</dbReference>
<dbReference type="Gene3D" id="1.10.8.430">
    <property type="entry name" value="Helical domain of apoptotic protease-activating factors"/>
    <property type="match status" value="1"/>
</dbReference>
<dbReference type="PRINTS" id="PR00364">
    <property type="entry name" value="DISEASERSIST"/>
</dbReference>
<dbReference type="Pfam" id="PF00931">
    <property type="entry name" value="NB-ARC"/>
    <property type="match status" value="1"/>
</dbReference>
<feature type="domain" description="NB-ARC" evidence="1">
    <location>
        <begin position="24"/>
        <end position="190"/>
    </location>
</feature>
<gene>
    <name evidence="2" type="ORF">CITCOLO1_LOCUS5674</name>
</gene>
<dbReference type="Gene3D" id="3.40.50.300">
    <property type="entry name" value="P-loop containing nucleotide triphosphate hydrolases"/>
    <property type="match status" value="1"/>
</dbReference>
<accession>A0ABP0Y0I8</accession>
<dbReference type="InterPro" id="IPR002182">
    <property type="entry name" value="NB-ARC"/>
</dbReference>
<organism evidence="2 3">
    <name type="scientific">Citrullus colocynthis</name>
    <name type="common">colocynth</name>
    <dbReference type="NCBI Taxonomy" id="252529"/>
    <lineage>
        <taxon>Eukaryota</taxon>
        <taxon>Viridiplantae</taxon>
        <taxon>Streptophyta</taxon>
        <taxon>Embryophyta</taxon>
        <taxon>Tracheophyta</taxon>
        <taxon>Spermatophyta</taxon>
        <taxon>Magnoliopsida</taxon>
        <taxon>eudicotyledons</taxon>
        <taxon>Gunneridae</taxon>
        <taxon>Pentapetalae</taxon>
        <taxon>rosids</taxon>
        <taxon>fabids</taxon>
        <taxon>Cucurbitales</taxon>
        <taxon>Cucurbitaceae</taxon>
        <taxon>Benincaseae</taxon>
        <taxon>Citrullus</taxon>
    </lineage>
</organism>
<keyword evidence="3" id="KW-1185">Reference proteome</keyword>
<dbReference type="InterPro" id="IPR044974">
    <property type="entry name" value="Disease_R_plants"/>
</dbReference>
<evidence type="ECO:0000313" key="2">
    <source>
        <dbReference type="EMBL" id="CAK9313935.1"/>
    </source>
</evidence>
<protein>
    <recommendedName>
        <fullName evidence="1">NB-ARC domain-containing protein</fullName>
    </recommendedName>
</protein>
<dbReference type="Proteomes" id="UP001642487">
    <property type="component" value="Chromosome 11"/>
</dbReference>
<name>A0ABP0Y0I8_9ROSI</name>
<dbReference type="PANTHER" id="PTHR11017">
    <property type="entry name" value="LEUCINE-RICH REPEAT-CONTAINING PROTEIN"/>
    <property type="match status" value="1"/>
</dbReference>
<dbReference type="PANTHER" id="PTHR11017:SF559">
    <property type="entry name" value="DISEASE RESISTANCE PROTEIN CHL1"/>
    <property type="match status" value="1"/>
</dbReference>
<reference evidence="2 3" key="1">
    <citation type="submission" date="2024-03" db="EMBL/GenBank/DDBJ databases">
        <authorList>
            <person name="Gkanogiannis A."/>
            <person name="Becerra Lopez-Lavalle L."/>
        </authorList>
    </citation>
    <scope>NUCLEOTIDE SEQUENCE [LARGE SCALE GENOMIC DNA]</scope>
</reference>
<dbReference type="EMBL" id="OZ021745">
    <property type="protein sequence ID" value="CAK9313935.1"/>
    <property type="molecule type" value="Genomic_DNA"/>
</dbReference>
<proteinExistence type="predicted"/>
<dbReference type="InterPro" id="IPR042197">
    <property type="entry name" value="Apaf_helical"/>
</dbReference>
<evidence type="ECO:0000259" key="1">
    <source>
        <dbReference type="Pfam" id="PF00931"/>
    </source>
</evidence>